<organism evidence="9 10">
    <name type="scientific">Amphimedon queenslandica</name>
    <name type="common">Sponge</name>
    <dbReference type="NCBI Taxonomy" id="400682"/>
    <lineage>
        <taxon>Eukaryota</taxon>
        <taxon>Metazoa</taxon>
        <taxon>Porifera</taxon>
        <taxon>Demospongiae</taxon>
        <taxon>Heteroscleromorpha</taxon>
        <taxon>Haplosclerida</taxon>
        <taxon>Niphatidae</taxon>
        <taxon>Amphimedon</taxon>
    </lineage>
</organism>
<evidence type="ECO:0000313" key="9">
    <source>
        <dbReference type="EnsemblMetazoa" id="XP_019860591.1"/>
    </source>
</evidence>
<comment type="similarity">
    <text evidence="2">Belongs to the COG7 family.</text>
</comment>
<dbReference type="AlphaFoldDB" id="A0AAN0JTY7"/>
<evidence type="ECO:0000313" key="10">
    <source>
        <dbReference type="Proteomes" id="UP000007879"/>
    </source>
</evidence>
<proteinExistence type="inferred from homology"/>
<evidence type="ECO:0000256" key="8">
    <source>
        <dbReference type="ARBA" id="ARBA00031345"/>
    </source>
</evidence>
<dbReference type="GO" id="GO:0007030">
    <property type="term" value="P:Golgi organization"/>
    <property type="evidence" value="ECO:0007669"/>
    <property type="project" value="TreeGrafter"/>
</dbReference>
<dbReference type="GO" id="GO:0000139">
    <property type="term" value="C:Golgi membrane"/>
    <property type="evidence" value="ECO:0007669"/>
    <property type="project" value="UniProtKB-SubCell"/>
</dbReference>
<protein>
    <recommendedName>
        <fullName evidence="3">Conserved oligomeric Golgi complex subunit 7</fullName>
    </recommendedName>
    <alternativeName>
        <fullName evidence="8">Component of oligomeric Golgi complex 7</fullName>
    </alternativeName>
</protein>
<evidence type="ECO:0000256" key="4">
    <source>
        <dbReference type="ARBA" id="ARBA00022448"/>
    </source>
</evidence>
<keyword evidence="4" id="KW-0813">Transport</keyword>
<sequence length="389" mass="43334">MKTLFNINMIDANFDETLRTVSSTVSNVMSSSHLSIENCLQLTQGWGIVSVIKAIEAYLVQFTKKLSLVLQDLQGRYRQAKSETGSETGRNGFQDDWSSLQWIFQFIQHCGDFLLRVSAFNSSVCSQVLSLSDTYTSPASSQNPFNVFDYLSIYHPEEHTAVIGLLGAIEKNGDGHVLLPATTNQIQVLVKQAHTLAFDVVFSQLKQKLIEIPKLKVWSRSTSSPLESPQALTDDLPSFSLSPLTYITEIGDHLLTLPEQLEPFTSQDNPSLAAAMKHGRLPFTEDDGENRDLSLSDMWLDAIARGTMETYVESILKIPRLTDAAALQLSTDIGYLCNVLAALDQPPIPALTALEKLLKSDKEAFPRFKDDKHTESALYQSIARLRTWD</sequence>
<dbReference type="GO" id="GO:0006886">
    <property type="term" value="P:intracellular protein transport"/>
    <property type="evidence" value="ECO:0007669"/>
    <property type="project" value="InterPro"/>
</dbReference>
<keyword evidence="7" id="KW-0472">Membrane</keyword>
<dbReference type="RefSeq" id="XP_019860591.1">
    <property type="nucleotide sequence ID" value="XM_020005032.1"/>
</dbReference>
<keyword evidence="6" id="KW-0333">Golgi apparatus</keyword>
<dbReference type="GO" id="GO:0006890">
    <property type="term" value="P:retrograde vesicle-mediated transport, Golgi to endoplasmic reticulum"/>
    <property type="evidence" value="ECO:0007669"/>
    <property type="project" value="TreeGrafter"/>
</dbReference>
<dbReference type="GeneID" id="105315109"/>
<dbReference type="PANTHER" id="PTHR21443:SF0">
    <property type="entry name" value="CONSERVED OLIGOMERIC GOLGI COMPLEX SUBUNIT 7"/>
    <property type="match status" value="1"/>
</dbReference>
<dbReference type="EnsemblMetazoa" id="XM_020005032.1">
    <property type="protein sequence ID" value="XP_019860591.1"/>
    <property type="gene ID" value="LOC105315109"/>
</dbReference>
<keyword evidence="10" id="KW-1185">Reference proteome</keyword>
<reference evidence="9" key="2">
    <citation type="submission" date="2024-06" db="UniProtKB">
        <authorList>
            <consortium name="EnsemblMetazoa"/>
        </authorList>
    </citation>
    <scope>IDENTIFICATION</scope>
</reference>
<dbReference type="Proteomes" id="UP000007879">
    <property type="component" value="Unassembled WGS sequence"/>
</dbReference>
<evidence type="ECO:0000256" key="1">
    <source>
        <dbReference type="ARBA" id="ARBA00004395"/>
    </source>
</evidence>
<comment type="subcellular location">
    <subcellularLocation>
        <location evidence="1">Golgi apparatus membrane</location>
        <topology evidence="1">Peripheral membrane protein</topology>
    </subcellularLocation>
</comment>
<dbReference type="Pfam" id="PF10191">
    <property type="entry name" value="COG7"/>
    <property type="match status" value="1"/>
</dbReference>
<evidence type="ECO:0000256" key="7">
    <source>
        <dbReference type="ARBA" id="ARBA00023136"/>
    </source>
</evidence>
<accession>A0AAN0JTY7</accession>
<evidence type="ECO:0000256" key="6">
    <source>
        <dbReference type="ARBA" id="ARBA00023034"/>
    </source>
</evidence>
<name>A0AAN0JTY7_AMPQE</name>
<dbReference type="KEGG" id="aqu:105315109"/>
<evidence type="ECO:0000256" key="2">
    <source>
        <dbReference type="ARBA" id="ARBA00005831"/>
    </source>
</evidence>
<dbReference type="PANTHER" id="PTHR21443">
    <property type="entry name" value="CONSERVED OLIGOMERIC GOLGI COMPLEX COMPONENT 7"/>
    <property type="match status" value="1"/>
</dbReference>
<dbReference type="InterPro" id="IPR019335">
    <property type="entry name" value="COG7"/>
</dbReference>
<dbReference type="GO" id="GO:0017119">
    <property type="term" value="C:Golgi transport complex"/>
    <property type="evidence" value="ECO:0007669"/>
    <property type="project" value="InterPro"/>
</dbReference>
<evidence type="ECO:0000256" key="3">
    <source>
        <dbReference type="ARBA" id="ARBA00020984"/>
    </source>
</evidence>
<evidence type="ECO:0000256" key="5">
    <source>
        <dbReference type="ARBA" id="ARBA00022927"/>
    </source>
</evidence>
<reference evidence="10" key="1">
    <citation type="journal article" date="2010" name="Nature">
        <title>The Amphimedon queenslandica genome and the evolution of animal complexity.</title>
        <authorList>
            <person name="Srivastava M."/>
            <person name="Simakov O."/>
            <person name="Chapman J."/>
            <person name="Fahey B."/>
            <person name="Gauthier M.E."/>
            <person name="Mitros T."/>
            <person name="Richards G.S."/>
            <person name="Conaco C."/>
            <person name="Dacre M."/>
            <person name="Hellsten U."/>
            <person name="Larroux C."/>
            <person name="Putnam N.H."/>
            <person name="Stanke M."/>
            <person name="Adamska M."/>
            <person name="Darling A."/>
            <person name="Degnan S.M."/>
            <person name="Oakley T.H."/>
            <person name="Plachetzki D.C."/>
            <person name="Zhai Y."/>
            <person name="Adamski M."/>
            <person name="Calcino A."/>
            <person name="Cummins S.F."/>
            <person name="Goodstein D.M."/>
            <person name="Harris C."/>
            <person name="Jackson D.J."/>
            <person name="Leys S.P."/>
            <person name="Shu S."/>
            <person name="Woodcroft B.J."/>
            <person name="Vervoort M."/>
            <person name="Kosik K.S."/>
            <person name="Manning G."/>
            <person name="Degnan B.M."/>
            <person name="Rokhsar D.S."/>
        </authorList>
    </citation>
    <scope>NUCLEOTIDE SEQUENCE [LARGE SCALE GENOMIC DNA]</scope>
</reference>
<keyword evidence="5" id="KW-0653">Protein transport</keyword>